<dbReference type="KEGG" id="pars:DRW48_08870"/>
<evidence type="ECO:0000313" key="3">
    <source>
        <dbReference type="Proteomes" id="UP000252023"/>
    </source>
</evidence>
<proteinExistence type="predicted"/>
<dbReference type="EMBL" id="CP030918">
    <property type="protein sequence ID" value="AXC49784.1"/>
    <property type="molecule type" value="Genomic_DNA"/>
</dbReference>
<gene>
    <name evidence="2" type="ORF">DRW48_08870</name>
</gene>
<dbReference type="RefSeq" id="WP_114076088.1">
    <property type="nucleotide sequence ID" value="NZ_CP030918.1"/>
</dbReference>
<dbReference type="Proteomes" id="UP000252023">
    <property type="component" value="Chromosome"/>
</dbReference>
<organism evidence="2 3">
    <name type="scientific">Paracoccus suum</name>
    <dbReference type="NCBI Taxonomy" id="2259340"/>
    <lineage>
        <taxon>Bacteria</taxon>
        <taxon>Pseudomonadati</taxon>
        <taxon>Pseudomonadota</taxon>
        <taxon>Alphaproteobacteria</taxon>
        <taxon>Rhodobacterales</taxon>
        <taxon>Paracoccaceae</taxon>
        <taxon>Paracoccus</taxon>
    </lineage>
</organism>
<evidence type="ECO:0000313" key="2">
    <source>
        <dbReference type="EMBL" id="AXC49784.1"/>
    </source>
</evidence>
<name>A0A344PK79_9RHOB</name>
<reference evidence="3" key="1">
    <citation type="submission" date="2018-07" db="EMBL/GenBank/DDBJ databases">
        <title>Genome sequencing of Paracoccus sp. SC2-6.</title>
        <authorList>
            <person name="Heo J."/>
            <person name="Kim S.-J."/>
            <person name="Kwon S.-W."/>
        </authorList>
    </citation>
    <scope>NUCLEOTIDE SEQUENCE [LARGE SCALE GENOMIC DNA]</scope>
    <source>
        <strain evidence="3">SC2-6</strain>
    </source>
</reference>
<feature type="region of interest" description="Disordered" evidence="1">
    <location>
        <begin position="27"/>
        <end position="65"/>
    </location>
</feature>
<accession>A0A344PK79</accession>
<keyword evidence="3" id="KW-1185">Reference proteome</keyword>
<evidence type="ECO:0000256" key="1">
    <source>
        <dbReference type="SAM" id="MobiDB-lite"/>
    </source>
</evidence>
<dbReference type="AlphaFoldDB" id="A0A344PK79"/>
<protein>
    <submittedName>
        <fullName evidence="2">Uncharacterized protein</fullName>
    </submittedName>
</protein>
<sequence length="65" mass="7325">MNPLEMIFRMALRRLIGMGMRKATNAYARRTADSTSGGPKTAVGRKQMNQARRAARLATRVGRRF</sequence>